<feature type="transmembrane region" description="Helical" evidence="2">
    <location>
        <begin position="214"/>
        <end position="237"/>
    </location>
</feature>
<dbReference type="RefSeq" id="XP_043009654.1">
    <property type="nucleotide sequence ID" value="XM_043151574.1"/>
</dbReference>
<dbReference type="AlphaFoldDB" id="A0A9P7UVC4"/>
<accession>A0A9P7UVC4</accession>
<dbReference type="GeneID" id="66075949"/>
<feature type="region of interest" description="Disordered" evidence="1">
    <location>
        <begin position="247"/>
        <end position="273"/>
    </location>
</feature>
<evidence type="ECO:0000313" key="3">
    <source>
        <dbReference type="EMBL" id="KAG7093184.1"/>
    </source>
</evidence>
<dbReference type="Proteomes" id="UP001049176">
    <property type="component" value="Chromosome 4"/>
</dbReference>
<evidence type="ECO:0000256" key="2">
    <source>
        <dbReference type="SAM" id="Phobius"/>
    </source>
</evidence>
<feature type="compositionally biased region" description="Basic and acidic residues" evidence="1">
    <location>
        <begin position="198"/>
        <end position="208"/>
    </location>
</feature>
<organism evidence="3 4">
    <name type="scientific">Marasmius oreades</name>
    <name type="common">fairy-ring Marasmius</name>
    <dbReference type="NCBI Taxonomy" id="181124"/>
    <lineage>
        <taxon>Eukaryota</taxon>
        <taxon>Fungi</taxon>
        <taxon>Dikarya</taxon>
        <taxon>Basidiomycota</taxon>
        <taxon>Agaricomycotina</taxon>
        <taxon>Agaricomycetes</taxon>
        <taxon>Agaricomycetidae</taxon>
        <taxon>Agaricales</taxon>
        <taxon>Marasmiineae</taxon>
        <taxon>Marasmiaceae</taxon>
        <taxon>Marasmius</taxon>
    </lineage>
</organism>
<evidence type="ECO:0000256" key="1">
    <source>
        <dbReference type="SAM" id="MobiDB-lite"/>
    </source>
</evidence>
<gene>
    <name evidence="3" type="ORF">E1B28_006873</name>
</gene>
<keyword evidence="2" id="KW-0472">Membrane</keyword>
<feature type="region of interest" description="Disordered" evidence="1">
    <location>
        <begin position="174"/>
        <end position="208"/>
    </location>
</feature>
<proteinExistence type="predicted"/>
<keyword evidence="2" id="KW-1133">Transmembrane helix</keyword>
<reference evidence="3" key="1">
    <citation type="journal article" date="2021" name="Genome Biol. Evol.">
        <title>The assembled and annotated genome of the fairy-ring fungus Marasmius oreades.</title>
        <authorList>
            <person name="Hiltunen M."/>
            <person name="Ament-Velasquez S.L."/>
            <person name="Johannesson H."/>
        </authorList>
    </citation>
    <scope>NUCLEOTIDE SEQUENCE</scope>
    <source>
        <strain evidence="3">03SP1</strain>
    </source>
</reference>
<comment type="caution">
    <text evidence="3">The sequence shown here is derived from an EMBL/GenBank/DDBJ whole genome shotgun (WGS) entry which is preliminary data.</text>
</comment>
<evidence type="ECO:0000313" key="4">
    <source>
        <dbReference type="Proteomes" id="UP001049176"/>
    </source>
</evidence>
<dbReference type="CDD" id="cd12087">
    <property type="entry name" value="TM_EGFR-like"/>
    <property type="match status" value="1"/>
</dbReference>
<name>A0A9P7UVC4_9AGAR</name>
<dbReference type="KEGG" id="more:E1B28_006873"/>
<dbReference type="EMBL" id="CM032184">
    <property type="protein sequence ID" value="KAG7093184.1"/>
    <property type="molecule type" value="Genomic_DNA"/>
</dbReference>
<feature type="compositionally biased region" description="Low complexity" evidence="1">
    <location>
        <begin position="178"/>
        <end position="195"/>
    </location>
</feature>
<keyword evidence="4" id="KW-1185">Reference proteome</keyword>
<sequence>MNFELLVWFYRTFFLYLVALSWSCVGFTLTLPPPPVFAGDVTNFQWNWNTSDFHQSISGIFVAYLVLLPNNFNFECPLRLDNPGVGIDTMLKLFESFATARNPTNDSETSGNLLFTPGDIGTHLICTYGDVSTKDDGNFSPGTQQDGSIDPSKLEAFLSSLVFLDQSSTFNVTAGTDPTTSTSSTSNAASPSPNTVNDGDRSHANDGHDNAPDIAPIVGGVVGGIALLCLVLFLFWLKIQRKLKQFHKGGSGSTFGTPRTTHLRPGDLASPVSLLPRYRRDDHDQALSTPAPIVDPTVSPPVAHEIENSPTAVAALSETLRSLGPPGGRGIRETNESRPQFTVRHADSGWRPANIPGPSYVDVPPDYDEAR</sequence>
<dbReference type="OrthoDB" id="3123180at2759"/>
<keyword evidence="2" id="KW-0812">Transmembrane</keyword>
<protein>
    <submittedName>
        <fullName evidence="3">Uncharacterized protein</fullName>
    </submittedName>
</protein>
<feature type="region of interest" description="Disordered" evidence="1">
    <location>
        <begin position="321"/>
        <end position="371"/>
    </location>
</feature>